<feature type="domain" description="N(4)-bis(aminopropyl)spermidine synthase C-terminal" evidence="1">
    <location>
        <begin position="28"/>
        <end position="73"/>
    </location>
</feature>
<dbReference type="InterPro" id="IPR002723">
    <property type="entry name" value="BpsA_C"/>
</dbReference>
<protein>
    <submittedName>
        <fullName evidence="2">Putative methyltransferase</fullName>
    </submittedName>
</protein>
<dbReference type="Proteomes" id="UP000266922">
    <property type="component" value="Unassembled WGS sequence"/>
</dbReference>
<comment type="caution">
    <text evidence="2">The sequence shown here is derived from an EMBL/GenBank/DDBJ whole genome shotgun (WGS) entry which is preliminary data.</text>
</comment>
<evidence type="ECO:0000313" key="2">
    <source>
        <dbReference type="EMBL" id="RLQ13190.1"/>
    </source>
</evidence>
<accession>A0A3L7D8T4</accession>
<gene>
    <name evidence="2" type="ORF">D9548_13115</name>
</gene>
<proteinExistence type="predicted"/>
<evidence type="ECO:0000313" key="3">
    <source>
        <dbReference type="Proteomes" id="UP000266922"/>
    </source>
</evidence>
<reference evidence="2 3" key="1">
    <citation type="submission" date="2018-10" db="EMBL/GenBank/DDBJ databases">
        <title>Geobacillus stearothermophilus in processing lines of powdered infant formula.</title>
        <authorList>
            <person name="Rhee M.S."/>
            <person name="Choi I.-G."/>
            <person name="Cho T.J."/>
            <person name="Park B."/>
        </authorList>
    </citation>
    <scope>NUCLEOTIDE SEQUENCE [LARGE SCALE GENOMIC DNA]</scope>
    <source>
        <strain evidence="2 3">FHS-PPGT130</strain>
    </source>
</reference>
<dbReference type="GeneID" id="89613365"/>
<dbReference type="InterPro" id="IPR029063">
    <property type="entry name" value="SAM-dependent_MTases_sf"/>
</dbReference>
<sequence>MGLERVAEQRCEVCAGRGIVLRPPFDSVLAAFQDIAAMRPKATPDFDQGYVTPETTVRRLALMAQQGDLMGRDCPPSAAGIPVAEGGRFVRRFLTSACGVAFFKVQESLLLSQPIFPPQRAQRF</sequence>
<dbReference type="RefSeq" id="WP_033015480.1">
    <property type="nucleotide sequence ID" value="NZ_JARMSQ010000143.1"/>
</dbReference>
<dbReference type="Gene3D" id="3.40.50.150">
    <property type="entry name" value="Vaccinia Virus protein VP39"/>
    <property type="match status" value="1"/>
</dbReference>
<dbReference type="GO" id="GO:0032259">
    <property type="term" value="P:methylation"/>
    <property type="evidence" value="ECO:0007669"/>
    <property type="project" value="UniProtKB-KW"/>
</dbReference>
<dbReference type="GO" id="GO:0008168">
    <property type="term" value="F:methyltransferase activity"/>
    <property type="evidence" value="ECO:0007669"/>
    <property type="project" value="UniProtKB-KW"/>
</dbReference>
<dbReference type="Pfam" id="PF01861">
    <property type="entry name" value="BpsA_C"/>
    <property type="match status" value="1"/>
</dbReference>
<dbReference type="AlphaFoldDB" id="A0A3L7D8T4"/>
<keyword evidence="2" id="KW-0808">Transferase</keyword>
<keyword evidence="2" id="KW-0489">Methyltransferase</keyword>
<name>A0A3L7D8T4_GEOSE</name>
<evidence type="ECO:0000259" key="1">
    <source>
        <dbReference type="Pfam" id="PF01861"/>
    </source>
</evidence>
<dbReference type="EMBL" id="RCTJ01000063">
    <property type="protein sequence ID" value="RLQ13190.1"/>
    <property type="molecule type" value="Genomic_DNA"/>
</dbReference>
<organism evidence="2 3">
    <name type="scientific">Geobacillus stearothermophilus</name>
    <name type="common">Bacillus stearothermophilus</name>
    <dbReference type="NCBI Taxonomy" id="1422"/>
    <lineage>
        <taxon>Bacteria</taxon>
        <taxon>Bacillati</taxon>
        <taxon>Bacillota</taxon>
        <taxon>Bacilli</taxon>
        <taxon>Bacillales</taxon>
        <taxon>Anoxybacillaceae</taxon>
        <taxon>Geobacillus</taxon>
    </lineage>
</organism>